<protein>
    <recommendedName>
        <fullName evidence="4">DUF3311 domain-containing protein</fullName>
    </recommendedName>
</protein>
<dbReference type="Proteomes" id="UP000536534">
    <property type="component" value="Unassembled WGS sequence"/>
</dbReference>
<proteinExistence type="predicted"/>
<sequence length="66" mass="7558">MMRKGLAGQRLVAVFFAGILLFDFPLLSLFDRPLRVWGVPLLHFYVFVVWAALILVIAWIAERGAR</sequence>
<feature type="transmembrane region" description="Helical" evidence="1">
    <location>
        <begin position="42"/>
        <end position="61"/>
    </location>
</feature>
<reference evidence="2 3" key="1">
    <citation type="journal article" date="2020" name="Biotechnol. Biofuels">
        <title>New insights from the biogas microbiome by comprehensive genome-resolved metagenomics of nearly 1600 species originating from multiple anaerobic digesters.</title>
        <authorList>
            <person name="Campanaro S."/>
            <person name="Treu L."/>
            <person name="Rodriguez-R L.M."/>
            <person name="Kovalovszki A."/>
            <person name="Ziels R.M."/>
            <person name="Maus I."/>
            <person name="Zhu X."/>
            <person name="Kougias P.G."/>
            <person name="Basile A."/>
            <person name="Luo G."/>
            <person name="Schluter A."/>
            <person name="Konstantinidis K.T."/>
            <person name="Angelidaki I."/>
        </authorList>
    </citation>
    <scope>NUCLEOTIDE SEQUENCE [LARGE SCALE GENOMIC DNA]</scope>
    <source>
        <strain evidence="2">AS06rmzACSIP_256</strain>
    </source>
</reference>
<evidence type="ECO:0000313" key="3">
    <source>
        <dbReference type="Proteomes" id="UP000536534"/>
    </source>
</evidence>
<accession>A0A7X7LWM5</accession>
<feature type="transmembrane region" description="Helical" evidence="1">
    <location>
        <begin position="12"/>
        <end position="30"/>
    </location>
</feature>
<gene>
    <name evidence="2" type="ORF">GX576_09405</name>
</gene>
<keyword evidence="1" id="KW-0472">Membrane</keyword>
<name>A0A7X7LWM5_9RHOO</name>
<evidence type="ECO:0008006" key="4">
    <source>
        <dbReference type="Google" id="ProtNLM"/>
    </source>
</evidence>
<evidence type="ECO:0000256" key="1">
    <source>
        <dbReference type="SAM" id="Phobius"/>
    </source>
</evidence>
<comment type="caution">
    <text evidence="2">The sequence shown here is derived from an EMBL/GenBank/DDBJ whole genome shotgun (WGS) entry which is preliminary data.</text>
</comment>
<evidence type="ECO:0000313" key="2">
    <source>
        <dbReference type="EMBL" id="NLF54588.1"/>
    </source>
</evidence>
<organism evidence="2 3">
    <name type="scientific">Thauera phenolivorans</name>
    <dbReference type="NCBI Taxonomy" id="1792543"/>
    <lineage>
        <taxon>Bacteria</taxon>
        <taxon>Pseudomonadati</taxon>
        <taxon>Pseudomonadota</taxon>
        <taxon>Betaproteobacteria</taxon>
        <taxon>Rhodocyclales</taxon>
        <taxon>Zoogloeaceae</taxon>
        <taxon>Thauera</taxon>
    </lineage>
</organism>
<dbReference type="AlphaFoldDB" id="A0A7X7LWM5"/>
<dbReference type="EMBL" id="JAAYYV010000242">
    <property type="protein sequence ID" value="NLF54588.1"/>
    <property type="molecule type" value="Genomic_DNA"/>
</dbReference>
<keyword evidence="1" id="KW-1133">Transmembrane helix</keyword>
<keyword evidence="1" id="KW-0812">Transmembrane</keyword>